<keyword evidence="3" id="KW-1185">Reference proteome</keyword>
<gene>
    <name evidence="2" type="ORF">HMPREF7215_2333</name>
</gene>
<dbReference type="InterPro" id="IPR047801">
    <property type="entry name" value="Peptidase_C45"/>
</dbReference>
<proteinExistence type="predicted"/>
<dbReference type="NCBIfam" id="NF040521">
    <property type="entry name" value="C45_proenzyme"/>
    <property type="match status" value="1"/>
</dbReference>
<reference evidence="2 3" key="1">
    <citation type="submission" date="2009-12" db="EMBL/GenBank/DDBJ databases">
        <authorList>
            <person name="Shrivastava S."/>
            <person name="Madupu R."/>
            <person name="Durkin A.S."/>
            <person name="Torralba M."/>
            <person name="Methe B."/>
            <person name="Sutton G.G."/>
            <person name="Strausberg R.L."/>
            <person name="Nelson K.E."/>
        </authorList>
    </citation>
    <scope>NUCLEOTIDE SEQUENCE [LARGE SCALE GENOMIC DNA]</scope>
    <source>
        <strain evidence="2 3">W5455</strain>
    </source>
</reference>
<dbReference type="Pfam" id="PF03417">
    <property type="entry name" value="AAT"/>
    <property type="match status" value="1"/>
</dbReference>
<protein>
    <submittedName>
        <fullName evidence="2">Acyl-coenzyme A:6-aminopenicillanic acid acyl-transferase</fullName>
    </submittedName>
</protein>
<evidence type="ECO:0000259" key="1">
    <source>
        <dbReference type="Pfam" id="PF03417"/>
    </source>
</evidence>
<evidence type="ECO:0000313" key="3">
    <source>
        <dbReference type="Proteomes" id="UP000006462"/>
    </source>
</evidence>
<feature type="domain" description="Peptidase C45 hydrolase" evidence="1">
    <location>
        <begin position="114"/>
        <end position="335"/>
    </location>
</feature>
<sequence>MPAAPYYENKERNLMNHEIFSGTHYNIGRQWGQKIAQQNVSLLSQIPFPLSEEAGNFASACLPVYQNFFPEILDEIRGVADGQGCSPEKLRTLLFSLYSIAPGANCSCFALSGKGQILLGRNSDFFLELKERNMNVIYDVPAASQFTANTTSFIQMEDGVNRHGLAVGLTSVLPRRIKPGMNAGLLLRFFLEKCRNVDEVIQSIAEIPVSSSQTFTAADPSGRIALIECSSEHISVSSTPLPQDFLCAVNSFHLTTMDSRQKAAAEGWFSERRYRTMRDSLIKGRVADASSAQKLLGGEYGFLCQYPSSTGKDTVWSVVYDLANRKIYRAEGNPQRCPFRQDQRFPF</sequence>
<organism evidence="2 3">
    <name type="scientific">Pyramidobacter piscolens W5455</name>
    <dbReference type="NCBI Taxonomy" id="352165"/>
    <lineage>
        <taxon>Bacteria</taxon>
        <taxon>Thermotogati</taxon>
        <taxon>Synergistota</taxon>
        <taxon>Synergistia</taxon>
        <taxon>Synergistales</taxon>
        <taxon>Dethiosulfovibrionaceae</taxon>
        <taxon>Pyramidobacter</taxon>
    </lineage>
</organism>
<comment type="caution">
    <text evidence="2">The sequence shown here is derived from an EMBL/GenBank/DDBJ whole genome shotgun (WGS) entry which is preliminary data.</text>
</comment>
<dbReference type="Gene3D" id="3.60.60.10">
    <property type="entry name" value="Penicillin V Acylase, Chain A"/>
    <property type="match status" value="1"/>
</dbReference>
<dbReference type="SUPFAM" id="SSF56235">
    <property type="entry name" value="N-terminal nucleophile aminohydrolases (Ntn hydrolases)"/>
    <property type="match status" value="1"/>
</dbReference>
<dbReference type="EMBL" id="ADFP01000004">
    <property type="protein sequence ID" value="EFB92054.1"/>
    <property type="molecule type" value="Genomic_DNA"/>
</dbReference>
<name>A0ABM9ZYR4_9BACT</name>
<dbReference type="InterPro" id="IPR005079">
    <property type="entry name" value="Peptidase_C45_hydrolase"/>
</dbReference>
<evidence type="ECO:0000313" key="2">
    <source>
        <dbReference type="EMBL" id="EFB92054.1"/>
    </source>
</evidence>
<dbReference type="RefSeq" id="WP_009163504.1">
    <property type="nucleotide sequence ID" value="NZ_ADFP01000004.1"/>
</dbReference>
<dbReference type="PANTHER" id="PTHR34180">
    <property type="entry name" value="PEPTIDASE C45"/>
    <property type="match status" value="1"/>
</dbReference>
<dbReference type="InterPro" id="IPR047794">
    <property type="entry name" value="C45_proenzyme-like"/>
</dbReference>
<dbReference type="Proteomes" id="UP000006462">
    <property type="component" value="Unassembled WGS sequence"/>
</dbReference>
<accession>A0ABM9ZYR4</accession>
<dbReference type="InterPro" id="IPR029055">
    <property type="entry name" value="Ntn_hydrolases_N"/>
</dbReference>
<dbReference type="PANTHER" id="PTHR34180:SF1">
    <property type="entry name" value="BETA-ALANYL-DOPAMINE_CARCININE HYDROLASE"/>
    <property type="match status" value="1"/>
</dbReference>